<evidence type="ECO:0000313" key="2">
    <source>
        <dbReference type="EMBL" id="WAT00334.1"/>
    </source>
</evidence>
<dbReference type="EMBL" id="CP114058">
    <property type="protein sequence ID" value="WAT00334.1"/>
    <property type="molecule type" value="Genomic_DNA"/>
</dbReference>
<sequence length="73" mass="8185">MKKTTLALIFSVLASNAVLATAHAEGPMNNHKPQERVVIVKKPVHHVVKHHPKPHHPVPKREVIVKHEPVRHG</sequence>
<reference evidence="2" key="1">
    <citation type="submission" date="2022-12" db="EMBL/GenBank/DDBJ databases">
        <title>Complete genome sequence of an Australian strain of Rouxiella badensis DAR84756 and resolution of the R. badensis DSM100043 and R. chamberiensis DSM28324 genomes.</title>
        <authorList>
            <person name="Paul S."/>
            <person name="Anderson P.J."/>
            <person name="Maynard G."/>
            <person name="Dyall-Smith M."/>
            <person name="Kudinha T."/>
        </authorList>
    </citation>
    <scope>NUCLEOTIDE SEQUENCE</scope>
    <source>
        <strain evidence="2">DSM 28324</strain>
    </source>
</reference>
<protein>
    <recommendedName>
        <fullName evidence="4">Acid shock protein</fullName>
    </recommendedName>
</protein>
<gene>
    <name evidence="2" type="ORF">O1V66_15430</name>
</gene>
<evidence type="ECO:0000256" key="1">
    <source>
        <dbReference type="SAM" id="SignalP"/>
    </source>
</evidence>
<keyword evidence="3" id="KW-1185">Reference proteome</keyword>
<feature type="chain" id="PRO_5046998334" description="Acid shock protein" evidence="1">
    <location>
        <begin position="21"/>
        <end position="73"/>
    </location>
</feature>
<proteinExistence type="predicted"/>
<organism evidence="2 3">
    <name type="scientific">Rouxiella chamberiensis</name>
    <dbReference type="NCBI Taxonomy" id="1513468"/>
    <lineage>
        <taxon>Bacteria</taxon>
        <taxon>Pseudomonadati</taxon>
        <taxon>Pseudomonadota</taxon>
        <taxon>Gammaproteobacteria</taxon>
        <taxon>Enterobacterales</taxon>
        <taxon>Yersiniaceae</taxon>
        <taxon>Rouxiella</taxon>
    </lineage>
</organism>
<dbReference type="Proteomes" id="UP001164712">
    <property type="component" value="Chromosome"/>
</dbReference>
<keyword evidence="1" id="KW-0732">Signal</keyword>
<accession>A0ABY7HLT3</accession>
<feature type="signal peptide" evidence="1">
    <location>
        <begin position="1"/>
        <end position="20"/>
    </location>
</feature>
<evidence type="ECO:0000313" key="3">
    <source>
        <dbReference type="Proteomes" id="UP001164712"/>
    </source>
</evidence>
<dbReference type="RefSeq" id="WP_045048306.1">
    <property type="nucleotide sequence ID" value="NZ_CP114058.1"/>
</dbReference>
<evidence type="ECO:0008006" key="4">
    <source>
        <dbReference type="Google" id="ProtNLM"/>
    </source>
</evidence>
<name>A0ABY7HLT3_9GAMM</name>